<evidence type="ECO:0000313" key="2">
    <source>
        <dbReference type="EMBL" id="WNK19308.1"/>
    </source>
</evidence>
<feature type="chain" id="PRO_5047352704" evidence="1">
    <location>
        <begin position="21"/>
        <end position="144"/>
    </location>
</feature>
<dbReference type="Proteomes" id="UP001301869">
    <property type="component" value="Chromosome"/>
</dbReference>
<keyword evidence="1" id="KW-0732">Signal</keyword>
<gene>
    <name evidence="2" type="ORF">P1P91_10610</name>
</gene>
<sequence length="144" mass="15803">MNMKMLAAAVVFALPLAAQAETPDIKPGQWEFTSVTNVEGDVDMPERTDTDSQCITAEDLESADFGFIEEEEGCELLDQDIRADGLSYSMACHADDGEAMIDGEMRFMGERIEGDIEIDTESDIGQMTMHTEIEGSYQGECQDG</sequence>
<dbReference type="InterPro" id="IPR022061">
    <property type="entry name" value="DUF3617"/>
</dbReference>
<accession>A0ABY9YWS0</accession>
<evidence type="ECO:0000256" key="1">
    <source>
        <dbReference type="SAM" id="SignalP"/>
    </source>
</evidence>
<proteinExistence type="predicted"/>
<reference evidence="2 3" key="1">
    <citation type="submission" date="2023-03" db="EMBL/GenBank/DDBJ databases">
        <title>Halomonas sp. nov., isolated from Korean tranditional fermented seafood 'Jeotgal'.</title>
        <authorList>
            <person name="Kim B."/>
            <person name="Shin N.-R."/>
        </authorList>
    </citation>
    <scope>NUCLEOTIDE SEQUENCE [LARGE SCALE GENOMIC DNA]</scope>
    <source>
        <strain evidence="2 3">SG2L-4</strain>
    </source>
</reference>
<keyword evidence="3" id="KW-1185">Reference proteome</keyword>
<evidence type="ECO:0000313" key="3">
    <source>
        <dbReference type="Proteomes" id="UP001301869"/>
    </source>
</evidence>
<dbReference type="EMBL" id="CP119391">
    <property type="protein sequence ID" value="WNK19308.1"/>
    <property type="molecule type" value="Genomic_DNA"/>
</dbReference>
<organism evidence="2 3">
    <name type="scientific">Halomonas piscis</name>
    <dbReference type="NCBI Taxonomy" id="3031727"/>
    <lineage>
        <taxon>Bacteria</taxon>
        <taxon>Pseudomonadati</taxon>
        <taxon>Pseudomonadota</taxon>
        <taxon>Gammaproteobacteria</taxon>
        <taxon>Oceanospirillales</taxon>
        <taxon>Halomonadaceae</taxon>
        <taxon>Halomonas</taxon>
    </lineage>
</organism>
<dbReference type="Pfam" id="PF12276">
    <property type="entry name" value="DUF3617"/>
    <property type="match status" value="1"/>
</dbReference>
<name>A0ABY9YWS0_9GAMM</name>
<feature type="signal peptide" evidence="1">
    <location>
        <begin position="1"/>
        <end position="20"/>
    </location>
</feature>
<protein>
    <submittedName>
        <fullName evidence="2">DUF3617 family protein</fullName>
    </submittedName>
</protein>
<dbReference type="RefSeq" id="WP_311882499.1">
    <property type="nucleotide sequence ID" value="NZ_CP119391.1"/>
</dbReference>